<evidence type="ECO:0000313" key="1">
    <source>
        <dbReference type="EMBL" id="CEK47002.1"/>
    </source>
</evidence>
<name>A0A0B6XSM4_9EUPU</name>
<proteinExistence type="predicted"/>
<feature type="non-terminal residue" evidence="1">
    <location>
        <position position="1"/>
    </location>
</feature>
<dbReference type="AlphaFoldDB" id="A0A0B6XSM4"/>
<organism evidence="1">
    <name type="scientific">Arion vulgaris</name>
    <dbReference type="NCBI Taxonomy" id="1028688"/>
    <lineage>
        <taxon>Eukaryota</taxon>
        <taxon>Metazoa</taxon>
        <taxon>Spiralia</taxon>
        <taxon>Lophotrochozoa</taxon>
        <taxon>Mollusca</taxon>
        <taxon>Gastropoda</taxon>
        <taxon>Heterobranchia</taxon>
        <taxon>Euthyneura</taxon>
        <taxon>Panpulmonata</taxon>
        <taxon>Eupulmonata</taxon>
        <taxon>Stylommatophora</taxon>
        <taxon>Helicina</taxon>
        <taxon>Arionoidea</taxon>
        <taxon>Arionidae</taxon>
        <taxon>Arion</taxon>
    </lineage>
</organism>
<dbReference type="EMBL" id="HACG01000137">
    <property type="protein sequence ID" value="CEK47002.1"/>
    <property type="molecule type" value="Transcribed_RNA"/>
</dbReference>
<sequence>VSDRVSGDDASMVANNQVSNSVGTAIDGFQKASELVAKSCASALDRFSSVTEPSLTARTASREHTKSVDASLSNISSGFQTAGTLLVAKSCISVSDKCSSVT</sequence>
<accession>A0A0B6XSM4</accession>
<feature type="non-terminal residue" evidence="1">
    <location>
        <position position="102"/>
    </location>
</feature>
<reference evidence="1" key="1">
    <citation type="submission" date="2014-12" db="EMBL/GenBank/DDBJ databases">
        <title>Insight into the proteome of Arion vulgaris.</title>
        <authorList>
            <person name="Aradska J."/>
            <person name="Bulat T."/>
            <person name="Smidak R."/>
            <person name="Sarate P."/>
            <person name="Gangsoo J."/>
            <person name="Sialana F."/>
            <person name="Bilban M."/>
            <person name="Lubec G."/>
        </authorList>
    </citation>
    <scope>NUCLEOTIDE SEQUENCE</scope>
    <source>
        <tissue evidence="1">Skin</tissue>
    </source>
</reference>
<protein>
    <submittedName>
        <fullName evidence="1">Uncharacterized protein</fullName>
    </submittedName>
</protein>
<gene>
    <name evidence="1" type="primary">ORF330</name>
</gene>